<dbReference type="AlphaFoldDB" id="A0A1M7TXF5"/>
<name>A0A1M7TXF5_9BRAD</name>
<gene>
    <name evidence="1" type="ORF">SAMN05444170_2949</name>
</gene>
<dbReference type="Proteomes" id="UP000184096">
    <property type="component" value="Chromosome I"/>
</dbReference>
<organism evidence="1 2">
    <name type="scientific">Bradyrhizobium erythrophlei</name>
    <dbReference type="NCBI Taxonomy" id="1437360"/>
    <lineage>
        <taxon>Bacteria</taxon>
        <taxon>Pseudomonadati</taxon>
        <taxon>Pseudomonadota</taxon>
        <taxon>Alphaproteobacteria</taxon>
        <taxon>Hyphomicrobiales</taxon>
        <taxon>Nitrobacteraceae</taxon>
        <taxon>Bradyrhizobium</taxon>
    </lineage>
</organism>
<evidence type="ECO:0000313" key="1">
    <source>
        <dbReference type="EMBL" id="SHN75402.1"/>
    </source>
</evidence>
<reference evidence="2" key="1">
    <citation type="submission" date="2016-11" db="EMBL/GenBank/DDBJ databases">
        <authorList>
            <person name="Varghese N."/>
            <person name="Submissions S."/>
        </authorList>
    </citation>
    <scope>NUCLEOTIDE SEQUENCE [LARGE SCALE GENOMIC DNA]</scope>
    <source>
        <strain evidence="2">GAS401</strain>
    </source>
</reference>
<accession>A0A1M7TXF5</accession>
<dbReference type="EMBL" id="LT670849">
    <property type="protein sequence ID" value="SHN75402.1"/>
    <property type="molecule type" value="Genomic_DNA"/>
</dbReference>
<sequence length="59" mass="6907">MTIHSHVRQEQVRLARYRDLEREVTDPLARCLLQMIVEELEADLEKARRCVQQASPAFG</sequence>
<protein>
    <submittedName>
        <fullName evidence="1">Uncharacterized protein</fullName>
    </submittedName>
</protein>
<dbReference type="RefSeq" id="WP_072818624.1">
    <property type="nucleotide sequence ID" value="NZ_LT670849.1"/>
</dbReference>
<dbReference type="OrthoDB" id="8255526at2"/>
<keyword evidence="2" id="KW-1185">Reference proteome</keyword>
<proteinExistence type="predicted"/>
<evidence type="ECO:0000313" key="2">
    <source>
        <dbReference type="Proteomes" id="UP000184096"/>
    </source>
</evidence>